<gene>
    <name evidence="8" type="ORF">EPUS_08555</name>
</gene>
<dbReference type="SMART" id="SM01117">
    <property type="entry name" value="Cyt-b5"/>
    <property type="match status" value="1"/>
</dbReference>
<dbReference type="SUPFAM" id="SSF55856">
    <property type="entry name" value="Cytochrome b5-like heme/steroid binding domain"/>
    <property type="match status" value="1"/>
</dbReference>
<proteinExistence type="inferred from homology"/>
<evidence type="ECO:0000313" key="9">
    <source>
        <dbReference type="Proteomes" id="UP000019373"/>
    </source>
</evidence>
<comment type="similarity">
    <text evidence="4">Belongs to the cytochrome b5 family.</text>
</comment>
<dbReference type="PROSITE" id="PS50255">
    <property type="entry name" value="CYTOCHROME_B5_2"/>
    <property type="match status" value="1"/>
</dbReference>
<feature type="region of interest" description="Disordered" evidence="5">
    <location>
        <begin position="154"/>
        <end position="183"/>
    </location>
</feature>
<keyword evidence="3" id="KW-0408">Iron</keyword>
<feature type="domain" description="Cytochrome b5 heme-binding" evidence="7">
    <location>
        <begin position="70"/>
        <end position="146"/>
    </location>
</feature>
<evidence type="ECO:0000256" key="1">
    <source>
        <dbReference type="ARBA" id="ARBA00022617"/>
    </source>
</evidence>
<dbReference type="eggNOG" id="KOG0537">
    <property type="taxonomic scope" value="Eukaryota"/>
</dbReference>
<keyword evidence="6" id="KW-0812">Transmembrane</keyword>
<dbReference type="OMA" id="NIMMANS"/>
<dbReference type="Gene3D" id="3.10.120.10">
    <property type="entry name" value="Cytochrome b5-like heme/steroid binding domain"/>
    <property type="match status" value="1"/>
</dbReference>
<evidence type="ECO:0000256" key="5">
    <source>
        <dbReference type="SAM" id="MobiDB-lite"/>
    </source>
</evidence>
<dbReference type="GO" id="GO:0016020">
    <property type="term" value="C:membrane"/>
    <property type="evidence" value="ECO:0007669"/>
    <property type="project" value="TreeGrafter"/>
</dbReference>
<evidence type="ECO:0000256" key="2">
    <source>
        <dbReference type="ARBA" id="ARBA00022723"/>
    </source>
</evidence>
<dbReference type="Proteomes" id="UP000019373">
    <property type="component" value="Unassembled WGS sequence"/>
</dbReference>
<dbReference type="InterPro" id="IPR001199">
    <property type="entry name" value="Cyt_B5-like_heme/steroid-bd"/>
</dbReference>
<dbReference type="HOGENOM" id="CLU_085421_0_0_1"/>
<dbReference type="OrthoDB" id="260519at2759"/>
<dbReference type="PRINTS" id="PR00363">
    <property type="entry name" value="CYTOCHROMEB5"/>
</dbReference>
<organism evidence="8 9">
    <name type="scientific">Endocarpon pusillum (strain Z07020 / HMAS-L-300199)</name>
    <name type="common">Lichen-forming fungus</name>
    <dbReference type="NCBI Taxonomy" id="1263415"/>
    <lineage>
        <taxon>Eukaryota</taxon>
        <taxon>Fungi</taxon>
        <taxon>Dikarya</taxon>
        <taxon>Ascomycota</taxon>
        <taxon>Pezizomycotina</taxon>
        <taxon>Eurotiomycetes</taxon>
        <taxon>Chaetothyriomycetidae</taxon>
        <taxon>Verrucariales</taxon>
        <taxon>Verrucariaceae</taxon>
        <taxon>Endocarpon</taxon>
    </lineage>
</organism>
<dbReference type="RefSeq" id="XP_007800956.1">
    <property type="nucleotide sequence ID" value="XM_007802765.1"/>
</dbReference>
<dbReference type="Pfam" id="PF00173">
    <property type="entry name" value="Cyt-b5"/>
    <property type="match status" value="1"/>
</dbReference>
<protein>
    <recommendedName>
        <fullName evidence="7">Cytochrome b5 heme-binding domain-containing protein</fullName>
    </recommendedName>
</protein>
<dbReference type="InterPro" id="IPR050668">
    <property type="entry name" value="Cytochrome_b5"/>
</dbReference>
<dbReference type="AlphaFoldDB" id="U1G7K7"/>
<dbReference type="GO" id="GO:0020037">
    <property type="term" value="F:heme binding"/>
    <property type="evidence" value="ECO:0007669"/>
    <property type="project" value="TreeGrafter"/>
</dbReference>
<feature type="transmembrane region" description="Helical" evidence="6">
    <location>
        <begin position="200"/>
        <end position="219"/>
    </location>
</feature>
<evidence type="ECO:0000256" key="6">
    <source>
        <dbReference type="SAM" id="Phobius"/>
    </source>
</evidence>
<name>U1G7K7_ENDPU</name>
<evidence type="ECO:0000259" key="7">
    <source>
        <dbReference type="PROSITE" id="PS50255"/>
    </source>
</evidence>
<keyword evidence="6" id="KW-0472">Membrane</keyword>
<keyword evidence="1" id="KW-0349">Heme</keyword>
<keyword evidence="6" id="KW-1133">Transmembrane helix</keyword>
<dbReference type="GO" id="GO:0046872">
    <property type="term" value="F:metal ion binding"/>
    <property type="evidence" value="ECO:0007669"/>
    <property type="project" value="UniProtKB-KW"/>
</dbReference>
<feature type="compositionally biased region" description="Low complexity" evidence="5">
    <location>
        <begin position="168"/>
        <end position="183"/>
    </location>
</feature>
<keyword evidence="9" id="KW-1185">Reference proteome</keyword>
<dbReference type="InterPro" id="IPR036400">
    <property type="entry name" value="Cyt_B5-like_heme/steroid_sf"/>
</dbReference>
<keyword evidence="2" id="KW-0479">Metal-binding</keyword>
<feature type="transmembrane region" description="Helical" evidence="6">
    <location>
        <begin position="235"/>
        <end position="258"/>
    </location>
</feature>
<evidence type="ECO:0000256" key="4">
    <source>
        <dbReference type="ARBA" id="ARBA00038168"/>
    </source>
</evidence>
<dbReference type="EMBL" id="KE720952">
    <property type="protein sequence ID" value="ERF73412.1"/>
    <property type="molecule type" value="Genomic_DNA"/>
</dbReference>
<evidence type="ECO:0000256" key="3">
    <source>
        <dbReference type="ARBA" id="ARBA00023004"/>
    </source>
</evidence>
<accession>U1G7K7</accession>
<dbReference type="GeneID" id="19243403"/>
<evidence type="ECO:0000313" key="8">
    <source>
        <dbReference type="EMBL" id="ERF73412.1"/>
    </source>
</evidence>
<sequence>MIFPCLERRWHIHPRTEGLPEICYGSPSPGCPRSHTSDDISDNLSLATDRALTGNIMMANSQHDNTNTNTITITPAQLEKHNTQQDLWVAVYGNVYNLTSFAADHPGGIDVLKDCAGTDGSKTYEYAGHSAYAMKTMQQFLVGRLAESTTTATTNPAHVPAAPHDSSVKMNGSSGGSSSSSSKSARSITATLSLGTWTRVPLLAAAAVLSVLAGLYWYFGAEPELGRNVQNAAHAFWAGLLIASLLSCAGFAVLYALFSKTLEHEKDVFSYPPVMPRAKVVVGV</sequence>
<dbReference type="PANTHER" id="PTHR19359">
    <property type="entry name" value="CYTOCHROME B5"/>
    <property type="match status" value="1"/>
</dbReference>
<reference evidence="9" key="1">
    <citation type="journal article" date="2014" name="BMC Genomics">
        <title>Genome characteristics reveal the impact of lichenization on lichen-forming fungus Endocarpon pusillum Hedwig (Verrucariales, Ascomycota).</title>
        <authorList>
            <person name="Wang Y.-Y."/>
            <person name="Liu B."/>
            <person name="Zhang X.-Y."/>
            <person name="Zhou Q.-M."/>
            <person name="Zhang T."/>
            <person name="Li H."/>
            <person name="Yu Y.-F."/>
            <person name="Zhang X.-L."/>
            <person name="Hao X.-Y."/>
            <person name="Wang M."/>
            <person name="Wang L."/>
            <person name="Wei J.-C."/>
        </authorList>
    </citation>
    <scope>NUCLEOTIDE SEQUENCE [LARGE SCALE GENOMIC DNA]</scope>
    <source>
        <strain evidence="9">Z07020 / HMAS-L-300199</strain>
    </source>
</reference>